<feature type="domain" description="ATP-grasp" evidence="2">
    <location>
        <begin position="143"/>
        <end position="332"/>
    </location>
</feature>
<dbReference type="SUPFAM" id="SSF56059">
    <property type="entry name" value="Glutathione synthetase ATP-binding domain-like"/>
    <property type="match status" value="1"/>
</dbReference>
<dbReference type="GO" id="GO:0016874">
    <property type="term" value="F:ligase activity"/>
    <property type="evidence" value="ECO:0007669"/>
    <property type="project" value="UniProtKB-KW"/>
</dbReference>
<comment type="caution">
    <text evidence="3">The sequence shown here is derived from an EMBL/GenBank/DDBJ whole genome shotgun (WGS) entry which is preliminary data.</text>
</comment>
<dbReference type="EMBL" id="QUMS01000001">
    <property type="protein sequence ID" value="REG10378.1"/>
    <property type="molecule type" value="Genomic_DNA"/>
</dbReference>
<dbReference type="InterPro" id="IPR011761">
    <property type="entry name" value="ATP-grasp"/>
</dbReference>
<proteinExistence type="predicted"/>
<reference evidence="3 4" key="1">
    <citation type="submission" date="2018-08" db="EMBL/GenBank/DDBJ databases">
        <title>Genomic Encyclopedia of Type Strains, Phase IV (KMG-IV): sequencing the most valuable type-strain genomes for metagenomic binning, comparative biology and taxonomic classification.</title>
        <authorList>
            <person name="Goeker M."/>
        </authorList>
    </citation>
    <scope>NUCLEOTIDE SEQUENCE [LARGE SCALE GENOMIC DNA]</scope>
    <source>
        <strain evidence="3 4">DSM 23923</strain>
    </source>
</reference>
<evidence type="ECO:0000256" key="1">
    <source>
        <dbReference type="PROSITE-ProRule" id="PRU00409"/>
    </source>
</evidence>
<gene>
    <name evidence="3" type="ORF">DFR64_0236</name>
</gene>
<keyword evidence="1" id="KW-0067">ATP-binding</keyword>
<protein>
    <submittedName>
        <fullName evidence="3">Putative ATP-grasp superfamily ATP-dependent carboligase</fullName>
    </submittedName>
</protein>
<keyword evidence="4" id="KW-1185">Reference proteome</keyword>
<dbReference type="Gene3D" id="3.30.470.20">
    <property type="entry name" value="ATP-grasp fold, B domain"/>
    <property type="match status" value="1"/>
</dbReference>
<accession>A0A347ZUQ5</accession>
<evidence type="ECO:0000313" key="4">
    <source>
        <dbReference type="Proteomes" id="UP000256388"/>
    </source>
</evidence>
<name>A0A347ZUQ5_9CHLR</name>
<evidence type="ECO:0000259" key="2">
    <source>
        <dbReference type="PROSITE" id="PS50975"/>
    </source>
</evidence>
<sequence length="428" mass="48537">MQYVIQYCKYYVINLKNIKISQFDRPLPIIINAGWINALGLIRSLAIEHIPSISISREKFGLGLYSNQTIGLHCPDYRKSPEDLAAALLELSCRLKQPGILMPTDDLTLEALIQIDEQISPYFIKSYPSANLLDFILDKYNQYLSAKSAGVPVPFTIAPEKISDLDNWPEQFFPCVVKGRRGKQFNMTTGFQAFLIKSRRELEDFYTATAQAGVIIQEYIPNGDDHLFGYSSYISSSGELLGEFISQKTQQIPRGLGVMCRGVGNSGAAVGAQSLAWLQSLGYTGFSYIEYKLDPRDGQYKLIELNARSWLNQFMATLSSVNFPAIIYHSCAGEKLPPMKKQVDGVEWVSWMEDVLYVLGDIIRGRFNFREWKASLPHGRDVLFGWKDPLPAFIIPLYLFETYFNNRVKFKKLLSHNKQNLSQHDSSG</sequence>
<dbReference type="GO" id="GO:0005524">
    <property type="term" value="F:ATP binding"/>
    <property type="evidence" value="ECO:0007669"/>
    <property type="project" value="UniProtKB-UniRule"/>
</dbReference>
<dbReference type="PROSITE" id="PS50975">
    <property type="entry name" value="ATP_GRASP"/>
    <property type="match status" value="1"/>
</dbReference>
<evidence type="ECO:0000313" key="3">
    <source>
        <dbReference type="EMBL" id="REG10378.1"/>
    </source>
</evidence>
<dbReference type="GO" id="GO:0046872">
    <property type="term" value="F:metal ion binding"/>
    <property type="evidence" value="ECO:0007669"/>
    <property type="project" value="InterPro"/>
</dbReference>
<keyword evidence="3" id="KW-0436">Ligase</keyword>
<dbReference type="AlphaFoldDB" id="A0A347ZUQ5"/>
<organism evidence="3 4">
    <name type="scientific">Pelolinea submarina</name>
    <dbReference type="NCBI Taxonomy" id="913107"/>
    <lineage>
        <taxon>Bacteria</taxon>
        <taxon>Bacillati</taxon>
        <taxon>Chloroflexota</taxon>
        <taxon>Anaerolineae</taxon>
        <taxon>Anaerolineales</taxon>
        <taxon>Anaerolineaceae</taxon>
        <taxon>Pelolinea</taxon>
    </lineage>
</organism>
<keyword evidence="1" id="KW-0547">Nucleotide-binding</keyword>
<dbReference type="Proteomes" id="UP000256388">
    <property type="component" value="Unassembled WGS sequence"/>
</dbReference>